<evidence type="ECO:0000259" key="8">
    <source>
        <dbReference type="PROSITE" id="PS00463"/>
    </source>
</evidence>
<dbReference type="InterPro" id="IPR007219">
    <property type="entry name" value="XnlR_reg_dom"/>
</dbReference>
<dbReference type="InterPro" id="IPR001138">
    <property type="entry name" value="Zn2Cys6_DnaBD"/>
</dbReference>
<keyword evidence="5" id="KW-0238">DNA-binding</keyword>
<dbReference type="Proteomes" id="UP000188318">
    <property type="component" value="Unassembled WGS sequence"/>
</dbReference>
<dbReference type="Gene3D" id="4.10.240.10">
    <property type="entry name" value="Zn(2)-C6 fungal-type DNA-binding domain"/>
    <property type="match status" value="1"/>
</dbReference>
<evidence type="ECO:0000313" key="10">
    <source>
        <dbReference type="Proteomes" id="UP000188318"/>
    </source>
</evidence>
<dbReference type="InterPro" id="IPR036864">
    <property type="entry name" value="Zn2-C6_fun-type_DNA-bd_sf"/>
</dbReference>
<evidence type="ECO:0000313" key="9">
    <source>
        <dbReference type="EMBL" id="OOF94998.1"/>
    </source>
</evidence>
<reference evidence="10" key="1">
    <citation type="journal article" date="2017" name="Genome Biol.">
        <title>Comparative genomics reveals high biological diversity and specific adaptations in the industrially and medically important fungal genus Aspergillus.</title>
        <authorList>
            <person name="de Vries R.P."/>
            <person name="Riley R."/>
            <person name="Wiebenga A."/>
            <person name="Aguilar-Osorio G."/>
            <person name="Amillis S."/>
            <person name="Uchima C.A."/>
            <person name="Anderluh G."/>
            <person name="Asadollahi M."/>
            <person name="Askin M."/>
            <person name="Barry K."/>
            <person name="Battaglia E."/>
            <person name="Bayram O."/>
            <person name="Benocci T."/>
            <person name="Braus-Stromeyer S.A."/>
            <person name="Caldana C."/>
            <person name="Canovas D."/>
            <person name="Cerqueira G.C."/>
            <person name="Chen F."/>
            <person name="Chen W."/>
            <person name="Choi C."/>
            <person name="Clum A."/>
            <person name="Dos Santos R.A."/>
            <person name="Damasio A.R."/>
            <person name="Diallinas G."/>
            <person name="Emri T."/>
            <person name="Fekete E."/>
            <person name="Flipphi M."/>
            <person name="Freyberg S."/>
            <person name="Gallo A."/>
            <person name="Gournas C."/>
            <person name="Habgood R."/>
            <person name="Hainaut M."/>
            <person name="Harispe M.L."/>
            <person name="Henrissat B."/>
            <person name="Hilden K.S."/>
            <person name="Hope R."/>
            <person name="Hossain A."/>
            <person name="Karabika E."/>
            <person name="Karaffa L."/>
            <person name="Karanyi Z."/>
            <person name="Krasevec N."/>
            <person name="Kuo A."/>
            <person name="Kusch H."/>
            <person name="LaButti K."/>
            <person name="Lagendijk E.L."/>
            <person name="Lapidus A."/>
            <person name="Levasseur A."/>
            <person name="Lindquist E."/>
            <person name="Lipzen A."/>
            <person name="Logrieco A.F."/>
            <person name="MacCabe A."/>
            <person name="Maekelae M.R."/>
            <person name="Malavazi I."/>
            <person name="Melin P."/>
            <person name="Meyer V."/>
            <person name="Mielnichuk N."/>
            <person name="Miskei M."/>
            <person name="Molnar A.P."/>
            <person name="Mule G."/>
            <person name="Ngan C.Y."/>
            <person name="Orejas M."/>
            <person name="Orosz E."/>
            <person name="Ouedraogo J.P."/>
            <person name="Overkamp K.M."/>
            <person name="Park H.-S."/>
            <person name="Perrone G."/>
            <person name="Piumi F."/>
            <person name="Punt P.J."/>
            <person name="Ram A.F."/>
            <person name="Ramon A."/>
            <person name="Rauscher S."/>
            <person name="Record E."/>
            <person name="Riano-Pachon D.M."/>
            <person name="Robert V."/>
            <person name="Roehrig J."/>
            <person name="Ruller R."/>
            <person name="Salamov A."/>
            <person name="Salih N.S."/>
            <person name="Samson R.A."/>
            <person name="Sandor E."/>
            <person name="Sanguinetti M."/>
            <person name="Schuetze T."/>
            <person name="Sepcic K."/>
            <person name="Shelest E."/>
            <person name="Sherlock G."/>
            <person name="Sophianopoulou V."/>
            <person name="Squina F.M."/>
            <person name="Sun H."/>
            <person name="Susca A."/>
            <person name="Todd R.B."/>
            <person name="Tsang A."/>
            <person name="Unkles S.E."/>
            <person name="van de Wiele N."/>
            <person name="van Rossen-Uffink D."/>
            <person name="Oliveira J.V."/>
            <person name="Vesth T.C."/>
            <person name="Visser J."/>
            <person name="Yu J.-H."/>
            <person name="Zhou M."/>
            <person name="Andersen M.R."/>
            <person name="Archer D.B."/>
            <person name="Baker S.E."/>
            <person name="Benoit I."/>
            <person name="Brakhage A.A."/>
            <person name="Braus G.H."/>
            <person name="Fischer R."/>
            <person name="Frisvad J.C."/>
            <person name="Goldman G.H."/>
            <person name="Houbraken J."/>
            <person name="Oakley B."/>
            <person name="Pocsi I."/>
            <person name="Scazzocchio C."/>
            <person name="Seiboth B."/>
            <person name="vanKuyk P.A."/>
            <person name="Wortman J."/>
            <person name="Dyer P.S."/>
            <person name="Grigoriev I.V."/>
        </authorList>
    </citation>
    <scope>NUCLEOTIDE SEQUENCE [LARGE SCALE GENOMIC DNA]</scope>
    <source>
        <strain evidence="10">ITEM 5010</strain>
    </source>
</reference>
<dbReference type="GO" id="GO:0006351">
    <property type="term" value="P:DNA-templated transcription"/>
    <property type="evidence" value="ECO:0007669"/>
    <property type="project" value="InterPro"/>
</dbReference>
<keyword evidence="10" id="KW-1185">Reference proteome</keyword>
<dbReference type="SUPFAM" id="SSF57701">
    <property type="entry name" value="Zn2/Cys6 DNA-binding domain"/>
    <property type="match status" value="1"/>
</dbReference>
<accession>A0A1R3RKI6</accession>
<gene>
    <name evidence="9" type="ORF">ASPCADRAFT_171428</name>
</gene>
<dbReference type="OrthoDB" id="9970124at2759"/>
<evidence type="ECO:0000256" key="7">
    <source>
        <dbReference type="ARBA" id="ARBA00023242"/>
    </source>
</evidence>
<dbReference type="PROSITE" id="PS00463">
    <property type="entry name" value="ZN2_CY6_FUNGAL_1"/>
    <property type="match status" value="1"/>
</dbReference>
<dbReference type="PANTHER" id="PTHR47782:SF12">
    <property type="entry name" value="ZN(II)2CYS6 TRANSCRIPTION FACTOR (EUROFUNG)"/>
    <property type="match status" value="1"/>
</dbReference>
<evidence type="ECO:0000256" key="2">
    <source>
        <dbReference type="ARBA" id="ARBA00022723"/>
    </source>
</evidence>
<dbReference type="PANTHER" id="PTHR47782">
    <property type="entry name" value="ZN(II)2CYS6 TRANSCRIPTION FACTOR (EUROFUNG)-RELATED"/>
    <property type="match status" value="1"/>
</dbReference>
<organism evidence="9 10">
    <name type="scientific">Aspergillus carbonarius (strain ITEM 5010)</name>
    <dbReference type="NCBI Taxonomy" id="602072"/>
    <lineage>
        <taxon>Eukaryota</taxon>
        <taxon>Fungi</taxon>
        <taxon>Dikarya</taxon>
        <taxon>Ascomycota</taxon>
        <taxon>Pezizomycotina</taxon>
        <taxon>Eurotiomycetes</taxon>
        <taxon>Eurotiomycetidae</taxon>
        <taxon>Eurotiales</taxon>
        <taxon>Aspergillaceae</taxon>
        <taxon>Aspergillus</taxon>
        <taxon>Aspergillus subgen. Circumdati</taxon>
    </lineage>
</organism>
<proteinExistence type="predicted"/>
<dbReference type="InterPro" id="IPR052202">
    <property type="entry name" value="Yeast_MetPath_Reg"/>
</dbReference>
<keyword evidence="6" id="KW-0804">Transcription</keyword>
<dbReference type="AlphaFoldDB" id="A0A1R3RKI6"/>
<dbReference type="GO" id="GO:0008270">
    <property type="term" value="F:zinc ion binding"/>
    <property type="evidence" value="ECO:0007669"/>
    <property type="project" value="InterPro"/>
</dbReference>
<comment type="subcellular location">
    <subcellularLocation>
        <location evidence="1">Nucleus</location>
    </subcellularLocation>
</comment>
<evidence type="ECO:0000256" key="1">
    <source>
        <dbReference type="ARBA" id="ARBA00004123"/>
    </source>
</evidence>
<sequence>MNAEGRIRKRIPKSCKRCHRRKQRCVGYPTCTGCESAKQPCQRSESVPSWHHAMSKGALVRRIETLEAQLSAAREQIPSNVDAQLEQPPTGAKAQTNDPRPEIVSLMALGHEQSESLAYLGPSSGMSIAEDLGRLVQNAVWLRSIPINGSHQQAAPDYTQSTKLTTTNTSLPNNAVGVRLLNAYFKDMHTRLPFLDRMELLDLHGTVQQKPQSDSTSEAGRFKLLMVYAVGAAILQMTETYDSTPPSALVAMALQLEPTGGKSQSHTHVEAIMLLVLYHLRTSSASRVWYLVGLAMRICIDLGLHRESQYRQMRPYEGQMRRRLFWSVYLVERYAAWSLGRPFSIPEEEIDVRAPADLEDSCTGDELVQQALQSSLDPREPARGSLRRFIALTKLQRIMSQIHTRIYRTDKNISALVPEIIPLMAALEDFERSLPQLAPDEADFVRMHWNNSLRMLIQRFVGVLPREDPLIEKCLYASGQMCQCFKRLRQRDSGYSFLLVNSLYMAGLTICLCLFRAPQLWTVGVSNDLRACSSALFVMAERNASLKKYRDALETIINRVMEYVSEAERNAQTIPMPDKSVDMHTPPEETAGLQATAEDSEFSNELLDFQFPFPPTGRLHSGPDTYVQGPGAVDTPEPWNAFSDIFPEGFWSNELLMDMPDGVDYWFAAE</sequence>
<dbReference type="EMBL" id="KV907501">
    <property type="protein sequence ID" value="OOF94998.1"/>
    <property type="molecule type" value="Genomic_DNA"/>
</dbReference>
<dbReference type="CDD" id="cd12148">
    <property type="entry name" value="fungal_TF_MHR"/>
    <property type="match status" value="1"/>
</dbReference>
<dbReference type="SMART" id="SM00906">
    <property type="entry name" value="Fungal_trans"/>
    <property type="match status" value="1"/>
</dbReference>
<evidence type="ECO:0000256" key="6">
    <source>
        <dbReference type="ARBA" id="ARBA00023163"/>
    </source>
</evidence>
<keyword evidence="4" id="KW-0805">Transcription regulation</keyword>
<dbReference type="GO" id="GO:0043565">
    <property type="term" value="F:sequence-specific DNA binding"/>
    <property type="evidence" value="ECO:0007669"/>
    <property type="project" value="TreeGrafter"/>
</dbReference>
<dbReference type="GO" id="GO:0000981">
    <property type="term" value="F:DNA-binding transcription factor activity, RNA polymerase II-specific"/>
    <property type="evidence" value="ECO:0007669"/>
    <property type="project" value="InterPro"/>
</dbReference>
<dbReference type="GO" id="GO:0005634">
    <property type="term" value="C:nucleus"/>
    <property type="evidence" value="ECO:0007669"/>
    <property type="project" value="UniProtKB-SubCell"/>
</dbReference>
<keyword evidence="3" id="KW-0862">Zinc</keyword>
<evidence type="ECO:0000256" key="5">
    <source>
        <dbReference type="ARBA" id="ARBA00023125"/>
    </source>
</evidence>
<dbReference type="OMA" id="CLCLFRA"/>
<dbReference type="Pfam" id="PF04082">
    <property type="entry name" value="Fungal_trans"/>
    <property type="match status" value="1"/>
</dbReference>
<protein>
    <recommendedName>
        <fullName evidence="8">Zn(2)-C6 fungal-type domain-containing protein</fullName>
    </recommendedName>
</protein>
<dbReference type="STRING" id="602072.A0A1R3RKI6"/>
<keyword evidence="2" id="KW-0479">Metal-binding</keyword>
<evidence type="ECO:0000256" key="3">
    <source>
        <dbReference type="ARBA" id="ARBA00022833"/>
    </source>
</evidence>
<dbReference type="CDD" id="cd00067">
    <property type="entry name" value="GAL4"/>
    <property type="match status" value="1"/>
</dbReference>
<keyword evidence="7" id="KW-0539">Nucleus</keyword>
<dbReference type="GO" id="GO:0045944">
    <property type="term" value="P:positive regulation of transcription by RNA polymerase II"/>
    <property type="evidence" value="ECO:0007669"/>
    <property type="project" value="TreeGrafter"/>
</dbReference>
<name>A0A1R3RKI6_ASPC5</name>
<evidence type="ECO:0000256" key="4">
    <source>
        <dbReference type="ARBA" id="ARBA00023015"/>
    </source>
</evidence>
<dbReference type="VEuPathDB" id="FungiDB:ASPCADRAFT_171428"/>
<feature type="domain" description="Zn(2)-C6 fungal-type" evidence="8">
    <location>
        <begin position="14"/>
        <end position="41"/>
    </location>
</feature>